<evidence type="ECO:0000313" key="19">
    <source>
        <dbReference type="EMBL" id="KNZ41662.1"/>
    </source>
</evidence>
<reference evidence="20" key="1">
    <citation type="submission" date="2015-07" db="EMBL/GenBank/DDBJ databases">
        <title>Draft genome sequence of Acetobacterium bakii DSM 8293, a potential psychrophilic chemical producer through syngas fermentation.</title>
        <authorList>
            <person name="Song Y."/>
            <person name="Hwang S."/>
            <person name="Cho B.-K."/>
        </authorList>
    </citation>
    <scope>NUCLEOTIDE SEQUENCE [LARGE SCALE GENOMIC DNA]</scope>
    <source>
        <strain evidence="20">DSM 8239</strain>
    </source>
</reference>
<dbReference type="Pfam" id="PF13491">
    <property type="entry name" value="FtsK_4TM"/>
    <property type="match status" value="1"/>
</dbReference>
<keyword evidence="3" id="KW-1003">Cell membrane</keyword>
<sequence length="833" mass="92480">MAVKKSNSNNRKRKKAPVKRKQKAAKKLFSNNLVIGVVLIVIGLFSAYAYIDFSAGVVGNAVRQGFSYCFGTSSLFVSIYLFVLGVLFCLNKIEDWARNFVLIFILLINTMIAFSINIPNFLDYSVLQLFSLAKYGQYGGIIGILLSALFIKLFSASGTVLMILLSSILIFVIIFKNGLQKHWSNIKEKNKDAPSVKDRIAEKVEMIKDRNRIKREIKATKNRSSETTMIPPISDLINDGSLFEPLQINEHSSLFEPENKTEENPKNKVIRDPFGFIEEEIEIKNGKSIKINENYLHPIEPMDDLENVKADKSNKSMDGLSSGRIKPSDEPLAGLTNGKFNNDSEETKQLNDDEILIEELPQEYVFPSMNLLNPPAIKKKSKKDDVLKKAKIIEETLKNFGVKAKIIEVNVGPSITRFELQLDPGVKVNKFVNLSNDLALSLATSDIRIEAPIPGKAAVGIEVPNEVSEIVGLQEIIDTPQFINSKSPLTFALGKTLSGESIIGDIAKMPHMLIAGSTGSGKSVCINSIIVSLIFKASPEEVRFIMIDPKMVELNQYNAIPHLLIPVVTDPKKAAYALNWGLKEMTDRYMLFKESNVRDLEGYNQLKDSLGEKKLPRIVIVIDELADLMATSPKEVENAICRIAQLARACGIHLIIATQRPSVDVITGLIKANIPSRIAFSVSSNTDSRTILDMGGAEKLLGKGDMLYYPVGQSKPTRVQCTYVSDSEINAVIDAVEIKKGVQYDPSIEEAIAKEPEEKIKTKDGDVLTDDALTIGFEYNQLSTSMLQRKLQVGYARAGRIIDDLEERGVISGPNGSKPRQILVTEDEYRNRE</sequence>
<dbReference type="Gene3D" id="1.10.10.10">
    <property type="entry name" value="Winged helix-like DNA-binding domain superfamily/Winged helix DNA-binding domain"/>
    <property type="match status" value="1"/>
</dbReference>
<keyword evidence="10" id="KW-0238">DNA-binding</keyword>
<evidence type="ECO:0000256" key="9">
    <source>
        <dbReference type="ARBA" id="ARBA00022989"/>
    </source>
</evidence>
<protein>
    <submittedName>
        <fullName evidence="19">Cell division protein FtsK</fullName>
    </submittedName>
</protein>
<evidence type="ECO:0000256" key="12">
    <source>
        <dbReference type="ARBA" id="ARBA00023306"/>
    </source>
</evidence>
<keyword evidence="5 17" id="KW-0812">Transmembrane</keyword>
<dbReference type="Pfam" id="PF09397">
    <property type="entry name" value="FtsK_gamma"/>
    <property type="match status" value="1"/>
</dbReference>
<dbReference type="GO" id="GO:0005524">
    <property type="term" value="F:ATP binding"/>
    <property type="evidence" value="ECO:0007669"/>
    <property type="project" value="UniProtKB-UniRule"/>
</dbReference>
<evidence type="ECO:0000256" key="4">
    <source>
        <dbReference type="ARBA" id="ARBA00022618"/>
    </source>
</evidence>
<evidence type="ECO:0000256" key="15">
    <source>
        <dbReference type="PROSITE-ProRule" id="PRU00289"/>
    </source>
</evidence>
<dbReference type="PROSITE" id="PS50901">
    <property type="entry name" value="FTSK"/>
    <property type="match status" value="1"/>
</dbReference>
<dbReference type="Gene3D" id="3.40.50.300">
    <property type="entry name" value="P-loop containing nucleotide triphosphate hydrolases"/>
    <property type="match status" value="1"/>
</dbReference>
<comment type="subunit">
    <text evidence="14">Homohexamer. Forms a ring that surrounds DNA.</text>
</comment>
<evidence type="ECO:0000256" key="2">
    <source>
        <dbReference type="ARBA" id="ARBA00006474"/>
    </source>
</evidence>
<dbReference type="SUPFAM" id="SSF52540">
    <property type="entry name" value="P-loop containing nucleoside triphosphate hydrolases"/>
    <property type="match status" value="1"/>
</dbReference>
<dbReference type="CDD" id="cd01127">
    <property type="entry name" value="TrwB_TraG_TraD_VirD4"/>
    <property type="match status" value="1"/>
</dbReference>
<dbReference type="PATRIC" id="fig|52689.4.peg.1366"/>
<dbReference type="Proteomes" id="UP000036873">
    <property type="component" value="Unassembled WGS sequence"/>
</dbReference>
<keyword evidence="9 17" id="KW-1133">Transmembrane helix</keyword>
<dbReference type="PANTHER" id="PTHR22683:SF41">
    <property type="entry name" value="DNA TRANSLOCASE FTSK"/>
    <property type="match status" value="1"/>
</dbReference>
<comment type="similarity">
    <text evidence="2">Belongs to the FtsK/SpoIIIE/SftA family.</text>
</comment>
<evidence type="ECO:0000256" key="3">
    <source>
        <dbReference type="ARBA" id="ARBA00022475"/>
    </source>
</evidence>
<evidence type="ECO:0000256" key="16">
    <source>
        <dbReference type="SAM" id="MobiDB-lite"/>
    </source>
</evidence>
<dbReference type="InterPro" id="IPR003593">
    <property type="entry name" value="AAA+_ATPase"/>
</dbReference>
<dbReference type="InterPro" id="IPR025199">
    <property type="entry name" value="FtsK_4TM"/>
</dbReference>
<dbReference type="STRING" id="52689.AKG39_10730"/>
<evidence type="ECO:0000256" key="5">
    <source>
        <dbReference type="ARBA" id="ARBA00022692"/>
    </source>
</evidence>
<keyword evidence="6 15" id="KW-0547">Nucleotide-binding</keyword>
<dbReference type="SMART" id="SM00843">
    <property type="entry name" value="Ftsk_gamma"/>
    <property type="match status" value="1"/>
</dbReference>
<evidence type="ECO:0000259" key="18">
    <source>
        <dbReference type="PROSITE" id="PS50901"/>
    </source>
</evidence>
<feature type="region of interest" description="Disordered" evidence="16">
    <location>
        <begin position="312"/>
        <end position="347"/>
    </location>
</feature>
<dbReference type="InterPro" id="IPR018541">
    <property type="entry name" value="Ftsk_gamma"/>
</dbReference>
<gene>
    <name evidence="19" type="ORF">AKG39_10730</name>
</gene>
<name>A0A0L6TZZ7_9FIRM</name>
<evidence type="ECO:0000256" key="10">
    <source>
        <dbReference type="ARBA" id="ARBA00023125"/>
    </source>
</evidence>
<dbReference type="PANTHER" id="PTHR22683">
    <property type="entry name" value="SPORULATION PROTEIN RELATED"/>
    <property type="match status" value="1"/>
</dbReference>
<evidence type="ECO:0000256" key="17">
    <source>
        <dbReference type="SAM" id="Phobius"/>
    </source>
</evidence>
<feature type="domain" description="FtsK" evidence="18">
    <location>
        <begin position="499"/>
        <end position="689"/>
    </location>
</feature>
<dbReference type="GO" id="GO:0005886">
    <property type="term" value="C:plasma membrane"/>
    <property type="evidence" value="ECO:0007669"/>
    <property type="project" value="UniProtKB-SubCell"/>
</dbReference>
<dbReference type="InterPro" id="IPR027417">
    <property type="entry name" value="P-loop_NTPase"/>
</dbReference>
<comment type="subcellular location">
    <subcellularLocation>
        <location evidence="1">Cell membrane</location>
        <topology evidence="1">Multi-pass membrane protein</topology>
    </subcellularLocation>
</comment>
<keyword evidence="4 19" id="KW-0132">Cell division</keyword>
<keyword evidence="20" id="KW-1185">Reference proteome</keyword>
<evidence type="ECO:0000256" key="8">
    <source>
        <dbReference type="ARBA" id="ARBA00022840"/>
    </source>
</evidence>
<comment type="caution">
    <text evidence="19">The sequence shown here is derived from an EMBL/GenBank/DDBJ whole genome shotgun (WGS) entry which is preliminary data.</text>
</comment>
<feature type="compositionally biased region" description="Basic residues" evidence="16">
    <location>
        <begin position="10"/>
        <end position="20"/>
    </location>
</feature>
<evidence type="ECO:0000256" key="7">
    <source>
        <dbReference type="ARBA" id="ARBA00022829"/>
    </source>
</evidence>
<dbReference type="InterPro" id="IPR050206">
    <property type="entry name" value="FtsK/SpoIIIE/SftA"/>
</dbReference>
<dbReference type="Pfam" id="PF01580">
    <property type="entry name" value="FtsK_SpoIIIE"/>
    <property type="match status" value="1"/>
</dbReference>
<comment type="function">
    <text evidence="13">Essential cell division protein that coordinates cell division and chromosome segregation. The N-terminus is involved in assembly of the cell-division machinery. The C-terminus functions as a DNA motor that moves dsDNA in an ATP-dependent manner towards the dif recombination site, which is located within the replication terminus region. Required for activation of the Xer recombinase, allowing activation of chromosome unlinking by recombination.</text>
</comment>
<keyword evidence="8 15" id="KW-0067">ATP-binding</keyword>
<dbReference type="SMART" id="SM00382">
    <property type="entry name" value="AAA"/>
    <property type="match status" value="1"/>
</dbReference>
<feature type="binding site" evidence="15">
    <location>
        <begin position="516"/>
        <end position="523"/>
    </location>
    <ligand>
        <name>ATP</name>
        <dbReference type="ChEBI" id="CHEBI:30616"/>
    </ligand>
</feature>
<proteinExistence type="inferred from homology"/>
<feature type="region of interest" description="Disordered" evidence="16">
    <location>
        <begin position="812"/>
        <end position="833"/>
    </location>
</feature>
<dbReference type="AlphaFoldDB" id="A0A0L6TZZ7"/>
<dbReference type="Gene3D" id="3.30.980.40">
    <property type="match status" value="1"/>
</dbReference>
<evidence type="ECO:0000256" key="1">
    <source>
        <dbReference type="ARBA" id="ARBA00004651"/>
    </source>
</evidence>
<evidence type="ECO:0000256" key="14">
    <source>
        <dbReference type="ARBA" id="ARBA00025923"/>
    </source>
</evidence>
<dbReference type="RefSeq" id="WP_050740396.1">
    <property type="nucleotide sequence ID" value="NZ_LGYO01000026.1"/>
</dbReference>
<feature type="transmembrane region" description="Helical" evidence="17">
    <location>
        <begin position="100"/>
        <end position="122"/>
    </location>
</feature>
<dbReference type="InterPro" id="IPR041027">
    <property type="entry name" value="FtsK_alpha"/>
</dbReference>
<accession>A0A0L6TZZ7</accession>
<dbReference type="GO" id="GO:0003677">
    <property type="term" value="F:DNA binding"/>
    <property type="evidence" value="ECO:0007669"/>
    <property type="project" value="UniProtKB-KW"/>
</dbReference>
<keyword evidence="11 17" id="KW-0472">Membrane</keyword>
<dbReference type="InterPro" id="IPR002543">
    <property type="entry name" value="FtsK_dom"/>
</dbReference>
<feature type="region of interest" description="Disordered" evidence="16">
    <location>
        <begin position="1"/>
        <end position="20"/>
    </location>
</feature>
<dbReference type="Pfam" id="PF17854">
    <property type="entry name" value="FtsK_alpha"/>
    <property type="match status" value="1"/>
</dbReference>
<feature type="transmembrane region" description="Helical" evidence="17">
    <location>
        <begin position="65"/>
        <end position="88"/>
    </location>
</feature>
<dbReference type="InterPro" id="IPR036388">
    <property type="entry name" value="WH-like_DNA-bd_sf"/>
</dbReference>
<evidence type="ECO:0000256" key="11">
    <source>
        <dbReference type="ARBA" id="ARBA00023136"/>
    </source>
</evidence>
<dbReference type="GO" id="GO:0007059">
    <property type="term" value="P:chromosome segregation"/>
    <property type="evidence" value="ECO:0007669"/>
    <property type="project" value="UniProtKB-KW"/>
</dbReference>
<evidence type="ECO:0000256" key="6">
    <source>
        <dbReference type="ARBA" id="ARBA00022741"/>
    </source>
</evidence>
<dbReference type="OrthoDB" id="9807790at2"/>
<keyword evidence="12" id="KW-0131">Cell cycle</keyword>
<dbReference type="InterPro" id="IPR036390">
    <property type="entry name" value="WH_DNA-bd_sf"/>
</dbReference>
<dbReference type="SUPFAM" id="SSF46785">
    <property type="entry name" value="Winged helix' DNA-binding domain"/>
    <property type="match status" value="1"/>
</dbReference>
<evidence type="ECO:0000256" key="13">
    <source>
        <dbReference type="ARBA" id="ARBA00024986"/>
    </source>
</evidence>
<evidence type="ECO:0000313" key="20">
    <source>
        <dbReference type="Proteomes" id="UP000036873"/>
    </source>
</evidence>
<organism evidence="19 20">
    <name type="scientific">Acetobacterium bakii</name>
    <dbReference type="NCBI Taxonomy" id="52689"/>
    <lineage>
        <taxon>Bacteria</taxon>
        <taxon>Bacillati</taxon>
        <taxon>Bacillota</taxon>
        <taxon>Clostridia</taxon>
        <taxon>Eubacteriales</taxon>
        <taxon>Eubacteriaceae</taxon>
        <taxon>Acetobacterium</taxon>
    </lineage>
</organism>
<dbReference type="EMBL" id="LGYO01000026">
    <property type="protein sequence ID" value="KNZ41662.1"/>
    <property type="molecule type" value="Genomic_DNA"/>
</dbReference>
<dbReference type="GO" id="GO:0051301">
    <property type="term" value="P:cell division"/>
    <property type="evidence" value="ECO:0007669"/>
    <property type="project" value="UniProtKB-KW"/>
</dbReference>
<keyword evidence="7" id="KW-0159">Chromosome partition</keyword>
<feature type="transmembrane region" description="Helical" evidence="17">
    <location>
        <begin position="142"/>
        <end position="175"/>
    </location>
</feature>